<sequence>MVDHKPLSFLRTNKTKNARLLRWALSLQQFSFTVTPIRGTDNVISDILTSARDALVRWGFAMDSTQPPNILDILARNQVEKLLAALRNEDLSEVNLLLYRMDPIYQALPEACRAGLKSFVSEWIGLTTNLDPKICQTLLRPAIVSGSIEAVEALLNRGADLNSPYGNRNSALMVAVAFLETPDRLKMVKFLVEKGANVKRNHGDYSPLVVATLKHPDVVLYLIQNGADVNEVGDNLGNTPLTAAVSYDILDHGELRSITHCRSVVETLLSAGADPNKSNNRGKTALHWAFDAEISSLLIQAGADLEARNVHGVTPLLVAACTGETDVINVLNEHGADMAAVDIRGDSALHLIADKLDEPKEETLRSFACLCNLINKEGMTPLMLAAKRCHTKTIRILLELGADPNIVNYESGEPKTALSIVFDGYNRRFDNLPLACAEELIAHNSVTSLPRCCPYFFNMIGGDQRRVVQLMVTHGMVPLCDNTRTIERTNYLLYVKLGDALDKLSPLAFALVSKNLAIAQYLTENWFLTPADLVGSLELRQLRSVLERQSQADSLRFMDENLSQPMSLKKLSFVTVSAQLGGMAGREERVSQTPLPNILKDKLLFRRQDFSMDFTDWSPLSTFDVEDSDRESISD</sequence>
<proteinExistence type="predicted"/>
<feature type="repeat" description="ANK" evidence="3">
    <location>
        <begin position="377"/>
        <end position="409"/>
    </location>
</feature>
<accession>A0AAV3Y2M9</accession>
<gene>
    <name evidence="4" type="ORF">PoB_000373900</name>
</gene>
<dbReference type="AlphaFoldDB" id="A0AAV3Y2M9"/>
<dbReference type="PANTHER" id="PTHR24189:SF50">
    <property type="entry name" value="ANKYRIN REPEAT AND SOCS BOX PROTEIN 2"/>
    <property type="match status" value="1"/>
</dbReference>
<dbReference type="PROSITE" id="PS50297">
    <property type="entry name" value="ANK_REP_REGION"/>
    <property type="match status" value="2"/>
</dbReference>
<dbReference type="EMBL" id="BLXT01000445">
    <property type="protein sequence ID" value="GFN77233.1"/>
    <property type="molecule type" value="Genomic_DNA"/>
</dbReference>
<dbReference type="Gene3D" id="1.25.40.20">
    <property type="entry name" value="Ankyrin repeat-containing domain"/>
    <property type="match status" value="3"/>
</dbReference>
<dbReference type="Pfam" id="PF00023">
    <property type="entry name" value="Ank"/>
    <property type="match status" value="1"/>
</dbReference>
<keyword evidence="1" id="KW-0677">Repeat</keyword>
<dbReference type="Proteomes" id="UP000735302">
    <property type="component" value="Unassembled WGS sequence"/>
</dbReference>
<dbReference type="PANTHER" id="PTHR24189">
    <property type="entry name" value="MYOTROPHIN"/>
    <property type="match status" value="1"/>
</dbReference>
<evidence type="ECO:0000313" key="5">
    <source>
        <dbReference type="Proteomes" id="UP000735302"/>
    </source>
</evidence>
<feature type="repeat" description="ANK" evidence="3">
    <location>
        <begin position="236"/>
        <end position="280"/>
    </location>
</feature>
<dbReference type="PROSITE" id="PS50088">
    <property type="entry name" value="ANK_REPEAT"/>
    <property type="match status" value="3"/>
</dbReference>
<dbReference type="InterPro" id="IPR002110">
    <property type="entry name" value="Ankyrin_rpt"/>
</dbReference>
<dbReference type="Pfam" id="PF12796">
    <property type="entry name" value="Ank_2"/>
    <property type="match status" value="2"/>
</dbReference>
<dbReference type="InterPro" id="IPR036770">
    <property type="entry name" value="Ankyrin_rpt-contain_sf"/>
</dbReference>
<feature type="repeat" description="ANK" evidence="3">
    <location>
        <begin position="311"/>
        <end position="343"/>
    </location>
</feature>
<keyword evidence="5" id="KW-1185">Reference proteome</keyword>
<comment type="caution">
    <text evidence="4">The sequence shown here is derived from an EMBL/GenBank/DDBJ whole genome shotgun (WGS) entry which is preliminary data.</text>
</comment>
<dbReference type="SUPFAM" id="SSF48403">
    <property type="entry name" value="Ankyrin repeat"/>
    <property type="match status" value="2"/>
</dbReference>
<evidence type="ECO:0000256" key="3">
    <source>
        <dbReference type="PROSITE-ProRule" id="PRU00023"/>
    </source>
</evidence>
<evidence type="ECO:0000256" key="1">
    <source>
        <dbReference type="ARBA" id="ARBA00022737"/>
    </source>
</evidence>
<keyword evidence="2 3" id="KW-0040">ANK repeat</keyword>
<dbReference type="SMART" id="SM00248">
    <property type="entry name" value="ANK"/>
    <property type="match status" value="7"/>
</dbReference>
<protein>
    <submittedName>
        <fullName evidence="4">Ankyrin repeat domain-containing protein 17</fullName>
    </submittedName>
</protein>
<evidence type="ECO:0000313" key="4">
    <source>
        <dbReference type="EMBL" id="GFN77233.1"/>
    </source>
</evidence>
<evidence type="ECO:0000256" key="2">
    <source>
        <dbReference type="ARBA" id="ARBA00023043"/>
    </source>
</evidence>
<dbReference type="InterPro" id="IPR050745">
    <property type="entry name" value="Multifunctional_regulatory"/>
</dbReference>
<name>A0AAV3Y2M9_9GAST</name>
<organism evidence="4 5">
    <name type="scientific">Plakobranchus ocellatus</name>
    <dbReference type="NCBI Taxonomy" id="259542"/>
    <lineage>
        <taxon>Eukaryota</taxon>
        <taxon>Metazoa</taxon>
        <taxon>Spiralia</taxon>
        <taxon>Lophotrochozoa</taxon>
        <taxon>Mollusca</taxon>
        <taxon>Gastropoda</taxon>
        <taxon>Heterobranchia</taxon>
        <taxon>Euthyneura</taxon>
        <taxon>Panpulmonata</taxon>
        <taxon>Sacoglossa</taxon>
        <taxon>Placobranchoidea</taxon>
        <taxon>Plakobranchidae</taxon>
        <taxon>Plakobranchus</taxon>
    </lineage>
</organism>
<reference evidence="4 5" key="1">
    <citation type="journal article" date="2021" name="Elife">
        <title>Chloroplast acquisition without the gene transfer in kleptoplastic sea slugs, Plakobranchus ocellatus.</title>
        <authorList>
            <person name="Maeda T."/>
            <person name="Takahashi S."/>
            <person name="Yoshida T."/>
            <person name="Shimamura S."/>
            <person name="Takaki Y."/>
            <person name="Nagai Y."/>
            <person name="Toyoda A."/>
            <person name="Suzuki Y."/>
            <person name="Arimoto A."/>
            <person name="Ishii H."/>
            <person name="Satoh N."/>
            <person name="Nishiyama T."/>
            <person name="Hasebe M."/>
            <person name="Maruyama T."/>
            <person name="Minagawa J."/>
            <person name="Obokata J."/>
            <person name="Shigenobu S."/>
        </authorList>
    </citation>
    <scope>NUCLEOTIDE SEQUENCE [LARGE SCALE GENOMIC DNA]</scope>
</reference>